<dbReference type="PROSITE" id="PS50041">
    <property type="entry name" value="C_TYPE_LECTIN_2"/>
    <property type="match status" value="1"/>
</dbReference>
<dbReference type="AGR" id="WB:WBGene00021145"/>
<dbReference type="SMR" id="O44914"/>
<dbReference type="EMBL" id="BX284602">
    <property type="protein sequence ID" value="CCD73675.1"/>
    <property type="molecule type" value="Genomic_DNA"/>
</dbReference>
<dbReference type="InterPro" id="IPR001304">
    <property type="entry name" value="C-type_lectin-like"/>
</dbReference>
<dbReference type="WormBase" id="W10G11.15">
    <property type="protein sequence ID" value="CE14828"/>
    <property type="gene ID" value="WBGene00021145"/>
    <property type="gene designation" value="clec-129"/>
</dbReference>
<dbReference type="FunCoup" id="O44914">
    <property type="interactions" value="6"/>
</dbReference>
<dbReference type="RefSeq" id="NP_494582.1">
    <property type="nucleotide sequence ID" value="NM_062181.2"/>
</dbReference>
<reference evidence="3 4" key="1">
    <citation type="journal article" date="1998" name="Science">
        <title>Genome sequence of the nematode C. elegans: a platform for investigating biology.</title>
        <authorList>
            <consortium name="The C. elegans sequencing consortium"/>
            <person name="Sulson J.E."/>
            <person name="Waterston R."/>
        </authorList>
    </citation>
    <scope>NUCLEOTIDE SEQUENCE [LARGE SCALE GENOMIC DNA]</scope>
    <source>
        <strain evidence="3 4">Bristol N2</strain>
    </source>
</reference>
<dbReference type="CDD" id="cd00037">
    <property type="entry name" value="CLECT"/>
    <property type="match status" value="1"/>
</dbReference>
<evidence type="ECO:0000256" key="1">
    <source>
        <dbReference type="SAM" id="SignalP"/>
    </source>
</evidence>
<dbReference type="PANTHER" id="PTHR23124">
    <property type="entry name" value="C-TYPE LECTIN DOMAIN-CONTAINING PROTEIN-RELATED-RELATED"/>
    <property type="match status" value="1"/>
</dbReference>
<dbReference type="PIR" id="C88103">
    <property type="entry name" value="C88103"/>
</dbReference>
<dbReference type="OrthoDB" id="5824173at2759"/>
<dbReference type="UCSC" id="W10G11.15">
    <property type="organism name" value="c. elegans"/>
</dbReference>
<sequence>MLGKTALLISVCLALSAADCPAAWKAILNSQAEESEDNGCEAGWKFFNRPSGGWCMRVFEGFNAAKTDAEKSCKSVGSTLSGIQNRNEALYIQTALLAQIARSSGSVWVGMQRTQKCLKQPKSDTCSALTAFEYTDGSVTGTDGFIFQGNQPDNKELNQDCAVLLASKAASVSTNGQFYAATLDDIMCDEQVDDNGPRVMRGYICGKKAAK</sequence>
<dbReference type="AlphaFoldDB" id="O44914"/>
<dbReference type="eggNOG" id="KOG4297">
    <property type="taxonomic scope" value="Eukaryota"/>
</dbReference>
<dbReference type="InterPro" id="IPR016186">
    <property type="entry name" value="C-type_lectin-like/link_sf"/>
</dbReference>
<dbReference type="PhylomeDB" id="O44914"/>
<evidence type="ECO:0000313" key="3">
    <source>
        <dbReference type="EMBL" id="CCD73675.1"/>
    </source>
</evidence>
<dbReference type="Gene3D" id="3.10.100.10">
    <property type="entry name" value="Mannose-Binding Protein A, subunit A"/>
    <property type="match status" value="1"/>
</dbReference>
<keyword evidence="1" id="KW-0732">Signal</keyword>
<dbReference type="PaxDb" id="6239-W10G11.15"/>
<dbReference type="GeneID" id="189343"/>
<dbReference type="SMART" id="SM00034">
    <property type="entry name" value="CLECT"/>
    <property type="match status" value="1"/>
</dbReference>
<dbReference type="CTD" id="189343"/>
<dbReference type="Bgee" id="WBGene00021145">
    <property type="expression patterns" value="Expressed in material anatomical entity and 1 other cell type or tissue"/>
</dbReference>
<feature type="signal peptide" evidence="1">
    <location>
        <begin position="1"/>
        <end position="18"/>
    </location>
</feature>
<dbReference type="Proteomes" id="UP000001940">
    <property type="component" value="Chromosome II"/>
</dbReference>
<proteinExistence type="predicted"/>
<dbReference type="OMA" id="WWAGAID"/>
<dbReference type="KEGG" id="cel:CELE_W10G11.15"/>
<organism evidence="3 4">
    <name type="scientific">Caenorhabditis elegans</name>
    <dbReference type="NCBI Taxonomy" id="6239"/>
    <lineage>
        <taxon>Eukaryota</taxon>
        <taxon>Metazoa</taxon>
        <taxon>Ecdysozoa</taxon>
        <taxon>Nematoda</taxon>
        <taxon>Chromadorea</taxon>
        <taxon>Rhabditida</taxon>
        <taxon>Rhabditina</taxon>
        <taxon>Rhabditomorpha</taxon>
        <taxon>Rhabditoidea</taxon>
        <taxon>Rhabditidae</taxon>
        <taxon>Peloderinae</taxon>
        <taxon>Caenorhabditis</taxon>
    </lineage>
</organism>
<protein>
    <submittedName>
        <fullName evidence="3">C-type lectin domain-containing protein</fullName>
    </submittedName>
</protein>
<evidence type="ECO:0000313" key="5">
    <source>
        <dbReference type="WormBase" id="W10G11.15"/>
    </source>
</evidence>
<dbReference type="InParanoid" id="O44914"/>
<name>O44914_CAEEL</name>
<evidence type="ECO:0000313" key="4">
    <source>
        <dbReference type="Proteomes" id="UP000001940"/>
    </source>
</evidence>
<dbReference type="InterPro" id="IPR016187">
    <property type="entry name" value="CTDL_fold"/>
</dbReference>
<dbReference type="Pfam" id="PF00059">
    <property type="entry name" value="Lectin_C"/>
    <property type="match status" value="1"/>
</dbReference>
<dbReference type="HOGENOM" id="CLU_058687_1_0_1"/>
<evidence type="ECO:0000259" key="2">
    <source>
        <dbReference type="PROSITE" id="PS50041"/>
    </source>
</evidence>
<dbReference type="SUPFAM" id="SSF56436">
    <property type="entry name" value="C-type lectin-like"/>
    <property type="match status" value="1"/>
</dbReference>
<gene>
    <name evidence="3 5" type="primary">clec-129</name>
    <name evidence="3" type="ORF">CELE_W10G11.15</name>
    <name evidence="5" type="ORF">W10G11.15</name>
</gene>
<accession>O44914</accession>
<keyword evidence="4" id="KW-1185">Reference proteome</keyword>
<dbReference type="PANTHER" id="PTHR23124:SF144">
    <property type="entry name" value="C-TYPE LECTIN DOMAIN-CONTAINING PROTEIN"/>
    <property type="match status" value="1"/>
</dbReference>
<feature type="domain" description="C-type lectin" evidence="2">
    <location>
        <begin position="51"/>
        <end position="164"/>
    </location>
</feature>
<feature type="chain" id="PRO_5004159115" evidence="1">
    <location>
        <begin position="19"/>
        <end position="211"/>
    </location>
</feature>